<keyword evidence="5" id="KW-1185">Reference proteome</keyword>
<protein>
    <submittedName>
        <fullName evidence="4">Uncharacterized protein</fullName>
    </submittedName>
</protein>
<dbReference type="SUPFAM" id="SSF51735">
    <property type="entry name" value="NAD(P)-binding Rossmann-fold domains"/>
    <property type="match status" value="1"/>
</dbReference>
<dbReference type="Gene3D" id="3.30.360.10">
    <property type="entry name" value="Dihydrodipicolinate Reductase, domain 2"/>
    <property type="match status" value="1"/>
</dbReference>
<dbReference type="GO" id="GO:0000166">
    <property type="term" value="F:nucleotide binding"/>
    <property type="evidence" value="ECO:0007669"/>
    <property type="project" value="InterPro"/>
</dbReference>
<dbReference type="InterPro" id="IPR036291">
    <property type="entry name" value="NAD(P)-bd_dom_sf"/>
</dbReference>
<dbReference type="PANTHER" id="PTHR43377">
    <property type="entry name" value="BILIVERDIN REDUCTASE A"/>
    <property type="match status" value="1"/>
</dbReference>
<gene>
    <name evidence="4" type="ORF">PPNO1_LOCUS1810</name>
</gene>
<accession>A0A9P1GY52</accession>
<reference evidence="4" key="1">
    <citation type="submission" date="2022-11" db="EMBL/GenBank/DDBJ databases">
        <authorList>
            <person name="Scott C."/>
            <person name="Bruce N."/>
        </authorList>
    </citation>
    <scope>NUCLEOTIDE SEQUENCE</scope>
</reference>
<dbReference type="AlphaFoldDB" id="A0A9P1GY52"/>
<feature type="domain" description="GFO/IDH/MocA-like oxidoreductase" evidence="3">
    <location>
        <begin position="133"/>
        <end position="239"/>
    </location>
</feature>
<dbReference type="InterPro" id="IPR000683">
    <property type="entry name" value="Gfo/Idh/MocA-like_OxRdtase_N"/>
</dbReference>
<evidence type="ECO:0000313" key="4">
    <source>
        <dbReference type="EMBL" id="CAI4212041.1"/>
    </source>
</evidence>
<name>A0A9P1GY52_9PEZI</name>
<evidence type="ECO:0000259" key="3">
    <source>
        <dbReference type="Pfam" id="PF22725"/>
    </source>
</evidence>
<organism evidence="4 5">
    <name type="scientific">Parascedosporium putredinis</name>
    <dbReference type="NCBI Taxonomy" id="1442378"/>
    <lineage>
        <taxon>Eukaryota</taxon>
        <taxon>Fungi</taxon>
        <taxon>Dikarya</taxon>
        <taxon>Ascomycota</taxon>
        <taxon>Pezizomycotina</taxon>
        <taxon>Sordariomycetes</taxon>
        <taxon>Hypocreomycetidae</taxon>
        <taxon>Microascales</taxon>
        <taxon>Microascaceae</taxon>
        <taxon>Parascedosporium</taxon>
    </lineage>
</organism>
<proteinExistence type="inferred from homology"/>
<dbReference type="Proteomes" id="UP000838763">
    <property type="component" value="Unassembled WGS sequence"/>
</dbReference>
<comment type="similarity">
    <text evidence="1">Belongs to the Gfo/Idh/MocA family.</text>
</comment>
<dbReference type="InterPro" id="IPR055170">
    <property type="entry name" value="GFO_IDH_MocA-like_dom"/>
</dbReference>
<evidence type="ECO:0000313" key="5">
    <source>
        <dbReference type="Proteomes" id="UP000838763"/>
    </source>
</evidence>
<dbReference type="SUPFAM" id="SSF55347">
    <property type="entry name" value="Glyceraldehyde-3-phosphate dehydrogenase-like, C-terminal domain"/>
    <property type="match status" value="1"/>
</dbReference>
<dbReference type="Gene3D" id="3.40.50.720">
    <property type="entry name" value="NAD(P)-binding Rossmann-like Domain"/>
    <property type="match status" value="1"/>
</dbReference>
<dbReference type="PANTHER" id="PTHR43377:SF1">
    <property type="entry name" value="BILIVERDIN REDUCTASE A"/>
    <property type="match status" value="1"/>
</dbReference>
<dbReference type="EMBL" id="CALLCH030000003">
    <property type="protein sequence ID" value="CAI4212041.1"/>
    <property type="molecule type" value="Genomic_DNA"/>
</dbReference>
<evidence type="ECO:0000256" key="1">
    <source>
        <dbReference type="ARBA" id="ARBA00010928"/>
    </source>
</evidence>
<feature type="domain" description="Gfo/Idh/MocA-like oxidoreductase N-terminal" evidence="2">
    <location>
        <begin position="6"/>
        <end position="123"/>
    </location>
</feature>
<sequence length="327" mass="34683">MSAQVKFAVIGVGLIGPRHAATVVQNPDTQLVAIVDPAPTSAALAAEMGAAHYTSVAALVASADRPDAAIICTPNHTHAAISMELASAGVHVLVEKPISDNVAGGEALVAHLAGTGVKVLVGHHRRFNPYMIAAKEVVASGRLGGIVAVNGLWTLYKPAPYYDAPTEWRRTQSGGVILINMIHEVDLLHYLFGPITSVHAEKVASQRGFEAEEGAALTLRFRSGAVGSFLVADNVPSPYNFDVPDMSVWSYAPGTTKSWNAELTRDTVSVEPGVPFELQLRHFVRVIRGEEEVSCSAKAGLGALYVCQAIKEALKDNSTVQVTPYEL</sequence>
<dbReference type="OrthoDB" id="446809at2759"/>
<dbReference type="Pfam" id="PF22725">
    <property type="entry name" value="GFO_IDH_MocA_C3"/>
    <property type="match status" value="1"/>
</dbReference>
<evidence type="ECO:0000259" key="2">
    <source>
        <dbReference type="Pfam" id="PF01408"/>
    </source>
</evidence>
<dbReference type="InterPro" id="IPR051450">
    <property type="entry name" value="Gfo/Idh/MocA_Oxidoreductases"/>
</dbReference>
<comment type="caution">
    <text evidence="4">The sequence shown here is derived from an EMBL/GenBank/DDBJ whole genome shotgun (WGS) entry which is preliminary data.</text>
</comment>
<dbReference type="Pfam" id="PF01408">
    <property type="entry name" value="GFO_IDH_MocA"/>
    <property type="match status" value="1"/>
</dbReference>